<gene>
    <name evidence="2" type="ORF">EOD73_17020</name>
</gene>
<protein>
    <submittedName>
        <fullName evidence="2">Alpha-E domain-containing protein</fullName>
    </submittedName>
</protein>
<dbReference type="InterPro" id="IPR051680">
    <property type="entry name" value="ATP-dep_Glu-Cys_Ligase-2"/>
</dbReference>
<dbReference type="OrthoDB" id="9803532at2"/>
<dbReference type="PANTHER" id="PTHR34595">
    <property type="entry name" value="BLR5612 PROTEIN"/>
    <property type="match status" value="1"/>
</dbReference>
<dbReference type="RefSeq" id="WP_127684242.1">
    <property type="nucleotide sequence ID" value="NZ_SACM01000006.1"/>
</dbReference>
<proteinExistence type="predicted"/>
<name>A0A437LAQ8_9BURK</name>
<dbReference type="PANTHER" id="PTHR34595:SF7">
    <property type="entry name" value="SLL1039 PROTEIN"/>
    <property type="match status" value="1"/>
</dbReference>
<organism evidence="2 3">
    <name type="scientific">Inhella crocodyli</name>
    <dbReference type="NCBI Taxonomy" id="2499851"/>
    <lineage>
        <taxon>Bacteria</taxon>
        <taxon>Pseudomonadati</taxon>
        <taxon>Pseudomonadota</taxon>
        <taxon>Betaproteobacteria</taxon>
        <taxon>Burkholderiales</taxon>
        <taxon>Sphaerotilaceae</taxon>
        <taxon>Inhella</taxon>
    </lineage>
</organism>
<feature type="domain" description="DUF403" evidence="1">
    <location>
        <begin position="1"/>
        <end position="319"/>
    </location>
</feature>
<dbReference type="Proteomes" id="UP000288587">
    <property type="component" value="Unassembled WGS sequence"/>
</dbReference>
<reference evidence="2 3" key="1">
    <citation type="submission" date="2019-01" db="EMBL/GenBank/DDBJ databases">
        <authorList>
            <person name="Chen W.-M."/>
        </authorList>
    </citation>
    <scope>NUCLEOTIDE SEQUENCE [LARGE SCALE GENOMIC DNA]</scope>
    <source>
        <strain evidence="2 3">CCP-18</strain>
    </source>
</reference>
<dbReference type="Pfam" id="PF04168">
    <property type="entry name" value="Alpha-E"/>
    <property type="match status" value="1"/>
</dbReference>
<evidence type="ECO:0000259" key="1">
    <source>
        <dbReference type="Pfam" id="PF04168"/>
    </source>
</evidence>
<evidence type="ECO:0000313" key="2">
    <source>
        <dbReference type="EMBL" id="RVT82434.1"/>
    </source>
</evidence>
<dbReference type="AlphaFoldDB" id="A0A437LAQ8"/>
<keyword evidence="3" id="KW-1185">Reference proteome</keyword>
<accession>A0A437LAQ8</accession>
<dbReference type="EMBL" id="SACM01000006">
    <property type="protein sequence ID" value="RVT82434.1"/>
    <property type="molecule type" value="Genomic_DNA"/>
</dbReference>
<evidence type="ECO:0000313" key="3">
    <source>
        <dbReference type="Proteomes" id="UP000288587"/>
    </source>
</evidence>
<comment type="caution">
    <text evidence="2">The sequence shown here is derived from an EMBL/GenBank/DDBJ whole genome shotgun (WGS) entry which is preliminary data.</text>
</comment>
<dbReference type="InterPro" id="IPR007296">
    <property type="entry name" value="DUF403"/>
</dbReference>
<sequence>MLSRTASQLYWMSRYMERAENLVRMLDVTQSLSLMPQSRGAATELAAPLAVTGSLQAYQAKHAKFDAKRLFEFMALDLDNPASVLSCLRSSRENAHAVRGQITAEMWEAVNATWLEAKGLPKKLSGSPSAFFDWVKERSHLMRGATVGTLQRNDAYCFIRLGTFIERADNTARLLDVKSQLIEPAEDSLQPVAARQDSSAEFYAWSALLRSLSAFEAYHAVYRDSLDARRVAELLILRDDVPRSLRSCAAQVAAVLPEIQCQAGSLDAGRAPKLLAGQMALKLQHADIDAILETGLHGWITHFLEESAELSSAISRAYFEAH</sequence>